<protein>
    <submittedName>
        <fullName evidence="3">Uncharacterized protein</fullName>
    </submittedName>
</protein>
<dbReference type="SUPFAM" id="SSF51126">
    <property type="entry name" value="Pectin lyase-like"/>
    <property type="match status" value="1"/>
</dbReference>
<feature type="signal peptide" evidence="1">
    <location>
        <begin position="1"/>
        <end position="16"/>
    </location>
</feature>
<dbReference type="PANTHER" id="PTHR11319:SF35">
    <property type="entry name" value="OUTER MEMBRANE PROTEIN PMPC-RELATED"/>
    <property type="match status" value="1"/>
</dbReference>
<accession>A0A818LT05</accession>
<dbReference type="PANTHER" id="PTHR11319">
    <property type="entry name" value="G PROTEIN-COUPLED RECEPTOR-RELATED"/>
    <property type="match status" value="1"/>
</dbReference>
<evidence type="ECO:0000256" key="1">
    <source>
        <dbReference type="SAM" id="SignalP"/>
    </source>
</evidence>
<organism evidence="3 5">
    <name type="scientific">Rotaria socialis</name>
    <dbReference type="NCBI Taxonomy" id="392032"/>
    <lineage>
        <taxon>Eukaryota</taxon>
        <taxon>Metazoa</taxon>
        <taxon>Spiralia</taxon>
        <taxon>Gnathifera</taxon>
        <taxon>Rotifera</taxon>
        <taxon>Eurotatoria</taxon>
        <taxon>Bdelloidea</taxon>
        <taxon>Philodinida</taxon>
        <taxon>Philodinidae</taxon>
        <taxon>Rotaria</taxon>
    </lineage>
</organism>
<evidence type="ECO:0000313" key="3">
    <source>
        <dbReference type="EMBL" id="CAF3573861.1"/>
    </source>
</evidence>
<evidence type="ECO:0000313" key="2">
    <source>
        <dbReference type="EMBL" id="CAF3019371.1"/>
    </source>
</evidence>
<dbReference type="Proteomes" id="UP000663833">
    <property type="component" value="Unassembled WGS sequence"/>
</dbReference>
<dbReference type="Proteomes" id="UP000663825">
    <property type="component" value="Unassembled WGS sequence"/>
</dbReference>
<dbReference type="Proteomes" id="UP000663851">
    <property type="component" value="Unassembled WGS sequence"/>
</dbReference>
<sequence>MFTILWLPIGISAAVSWPLPRNVCTSSVALVNTSKPTTIVGTGTPASCNQSALSAALVKGGIITFSCGSGQNITININVSLQVSSVNDTIIDGAGIVTLNGLGKTRILNFNRNNFQLSTPKLTVQRLRFINGHCQDANGGCAILQANGGTTVINSCGFQNNTGSIVGQDVAGGAVRTIGGGTTTVNGSVFTGNQCSNGGGLGILGSGLTISNSYFATNQATGNGGNPGNGGNGGALYVDGLGRNVTICGTRFTGNQANKFGGAYFRVSYNGSEQNDFENVLVDSNYVSKTVSSLAGGLYIQGGTITIRNSTIANNSADGGGAMFLSNDKSATLNDVNLLNNTAYTSLGGAVFCSNPVSGSFAGLTIANNYAGAFGAAFAFCSTTITLSNSIIANNTVGNTYPANACTSMMNGGPRVVQSPINKQKPATGTDALCTNGTITKSNNVSIILNSTTWIIKGIGAQPVYLGPAIIPGL</sequence>
<proteinExistence type="predicted"/>
<reference evidence="3" key="1">
    <citation type="submission" date="2021-02" db="EMBL/GenBank/DDBJ databases">
        <authorList>
            <person name="Nowell W R."/>
        </authorList>
    </citation>
    <scope>NUCLEOTIDE SEQUENCE</scope>
</reference>
<dbReference type="EMBL" id="CAJNXB010000081">
    <property type="protein sequence ID" value="CAF3019371.1"/>
    <property type="molecule type" value="Genomic_DNA"/>
</dbReference>
<gene>
    <name evidence="4" type="ORF">HFQ381_LOCUS20791</name>
    <name evidence="3" type="ORF">LUA448_LOCUS29096</name>
    <name evidence="2" type="ORF">TIS948_LOCUS2367</name>
</gene>
<evidence type="ECO:0000313" key="4">
    <source>
        <dbReference type="EMBL" id="CAF4410729.1"/>
    </source>
</evidence>
<comment type="caution">
    <text evidence="3">The sequence shown here is derived from an EMBL/GenBank/DDBJ whole genome shotgun (WGS) entry which is preliminary data.</text>
</comment>
<name>A0A818LT05_9BILA</name>
<feature type="chain" id="PRO_5044132487" evidence="1">
    <location>
        <begin position="17"/>
        <end position="474"/>
    </location>
</feature>
<evidence type="ECO:0000313" key="5">
    <source>
        <dbReference type="Proteomes" id="UP000663833"/>
    </source>
</evidence>
<dbReference type="EMBL" id="CAJOBO010001807">
    <property type="protein sequence ID" value="CAF4410729.1"/>
    <property type="molecule type" value="Genomic_DNA"/>
</dbReference>
<dbReference type="InterPro" id="IPR006626">
    <property type="entry name" value="PbH1"/>
</dbReference>
<dbReference type="SMART" id="SM00710">
    <property type="entry name" value="PbH1"/>
    <property type="match status" value="5"/>
</dbReference>
<dbReference type="EMBL" id="CAJNYD010004126">
    <property type="protein sequence ID" value="CAF3573861.1"/>
    <property type="molecule type" value="Genomic_DNA"/>
</dbReference>
<dbReference type="AlphaFoldDB" id="A0A818LT05"/>
<dbReference type="InterPro" id="IPR011050">
    <property type="entry name" value="Pectin_lyase_fold/virulence"/>
</dbReference>
<keyword evidence="1" id="KW-0732">Signal</keyword>
<dbReference type="OrthoDB" id="10019569at2759"/>